<accession>A0A178HVC1</accession>
<dbReference type="EMBL" id="LVVY01000103">
    <property type="protein sequence ID" value="OAM75915.1"/>
    <property type="molecule type" value="Genomic_DNA"/>
</dbReference>
<dbReference type="STRING" id="1770058.A3840_14055"/>
<organism evidence="3 4">
    <name type="scientific">Devosia elaeis</name>
    <dbReference type="NCBI Taxonomy" id="1770058"/>
    <lineage>
        <taxon>Bacteria</taxon>
        <taxon>Pseudomonadati</taxon>
        <taxon>Pseudomonadota</taxon>
        <taxon>Alphaproteobacteria</taxon>
        <taxon>Hyphomicrobiales</taxon>
        <taxon>Devosiaceae</taxon>
        <taxon>Devosia</taxon>
    </lineage>
</organism>
<feature type="transmembrane region" description="Helical" evidence="1">
    <location>
        <begin position="12"/>
        <end position="32"/>
    </location>
</feature>
<feature type="domain" description="Chlorhexidine efflux transporter" evidence="2">
    <location>
        <begin position="73"/>
        <end position="134"/>
    </location>
</feature>
<dbReference type="RefSeq" id="WP_067458098.1">
    <property type="nucleotide sequence ID" value="NZ_LVVY01000103.1"/>
</dbReference>
<evidence type="ECO:0000313" key="4">
    <source>
        <dbReference type="Proteomes" id="UP000078389"/>
    </source>
</evidence>
<feature type="domain" description="Chlorhexidine efflux transporter" evidence="2">
    <location>
        <begin position="2"/>
        <end position="65"/>
    </location>
</feature>
<dbReference type="InterPro" id="IPR007896">
    <property type="entry name" value="BTP_bacteria"/>
</dbReference>
<dbReference type="AlphaFoldDB" id="A0A178HVC1"/>
<evidence type="ECO:0000313" key="3">
    <source>
        <dbReference type="EMBL" id="OAM75915.1"/>
    </source>
</evidence>
<dbReference type="Proteomes" id="UP000078389">
    <property type="component" value="Unassembled WGS sequence"/>
</dbReference>
<proteinExistence type="predicted"/>
<gene>
    <name evidence="3" type="ORF">A3840_14055</name>
</gene>
<dbReference type="NCBIfam" id="NF033664">
    <property type="entry name" value="PACE_transport"/>
    <property type="match status" value="1"/>
</dbReference>
<name>A0A178HVC1_9HYPH</name>
<keyword evidence="1" id="KW-0812">Transmembrane</keyword>
<evidence type="ECO:0000256" key="1">
    <source>
        <dbReference type="SAM" id="Phobius"/>
    </source>
</evidence>
<evidence type="ECO:0000259" key="2">
    <source>
        <dbReference type="Pfam" id="PF05232"/>
    </source>
</evidence>
<sequence length="149" mass="16815">MRNTADRIRHAVSFEIIGILLATPLAAFAFQLHAGDSAVIVIGSATIAMAWNYVYNFIFDHAMTRWRGTTLKSPPIRVLHAVLFELGLLMMLMPLIALYLGISLWHALVLDLGFALFYMLYALVFNWAYDRIFPLPEWQAEKSRAGKAA</sequence>
<dbReference type="OrthoDB" id="1631120at2"/>
<comment type="caution">
    <text evidence="3">The sequence shown here is derived from an EMBL/GenBank/DDBJ whole genome shotgun (WGS) entry which is preliminary data.</text>
</comment>
<keyword evidence="1" id="KW-1133">Transmembrane helix</keyword>
<protein>
    <recommendedName>
        <fullName evidence="2">Chlorhexidine efflux transporter domain-containing protein</fullName>
    </recommendedName>
</protein>
<keyword evidence="1" id="KW-0472">Membrane</keyword>
<dbReference type="InterPro" id="IPR058208">
    <property type="entry name" value="PACE"/>
</dbReference>
<keyword evidence="4" id="KW-1185">Reference proteome</keyword>
<feature type="transmembrane region" description="Helical" evidence="1">
    <location>
        <begin position="108"/>
        <end position="129"/>
    </location>
</feature>
<feature type="transmembrane region" description="Helical" evidence="1">
    <location>
        <begin position="38"/>
        <end position="58"/>
    </location>
</feature>
<feature type="transmembrane region" description="Helical" evidence="1">
    <location>
        <begin position="78"/>
        <end position="102"/>
    </location>
</feature>
<dbReference type="Pfam" id="PF05232">
    <property type="entry name" value="BTP"/>
    <property type="match status" value="2"/>
</dbReference>
<reference evidence="3 4" key="1">
    <citation type="submission" date="2016-03" db="EMBL/GenBank/DDBJ databases">
        <title>Genome sequencing of Devosia sp. S37.</title>
        <authorList>
            <person name="Mohd Nor M."/>
        </authorList>
    </citation>
    <scope>NUCLEOTIDE SEQUENCE [LARGE SCALE GENOMIC DNA]</scope>
    <source>
        <strain evidence="3 4">S37</strain>
    </source>
</reference>